<dbReference type="PANTHER" id="PTHR43537">
    <property type="entry name" value="TRANSCRIPTIONAL REGULATOR, GNTR FAMILY"/>
    <property type="match status" value="1"/>
</dbReference>
<dbReference type="Gene3D" id="1.10.10.10">
    <property type="entry name" value="Winged helix-like DNA-binding domain superfamily/Winged helix DNA-binding domain"/>
    <property type="match status" value="1"/>
</dbReference>
<dbReference type="CDD" id="cd07377">
    <property type="entry name" value="WHTH_GntR"/>
    <property type="match status" value="1"/>
</dbReference>
<dbReference type="PROSITE" id="PS50949">
    <property type="entry name" value="HTH_GNTR"/>
    <property type="match status" value="1"/>
</dbReference>
<dbReference type="EMBL" id="BAAAHH010000001">
    <property type="protein sequence ID" value="GAA0936832.1"/>
    <property type="molecule type" value="Genomic_DNA"/>
</dbReference>
<protein>
    <submittedName>
        <fullName evidence="5">GntR family transcriptional regulator</fullName>
    </submittedName>
</protein>
<gene>
    <name evidence="5" type="ORF">GCM10009550_02940</name>
</gene>
<dbReference type="PANTHER" id="PTHR43537:SF24">
    <property type="entry name" value="GLUCONATE OPERON TRANSCRIPTIONAL REPRESSOR"/>
    <property type="match status" value="1"/>
</dbReference>
<dbReference type="SMART" id="SM00895">
    <property type="entry name" value="FCD"/>
    <property type="match status" value="1"/>
</dbReference>
<name>A0ABN1Q393_9ACTN</name>
<evidence type="ECO:0000313" key="6">
    <source>
        <dbReference type="Proteomes" id="UP001500665"/>
    </source>
</evidence>
<evidence type="ECO:0000256" key="1">
    <source>
        <dbReference type="ARBA" id="ARBA00023015"/>
    </source>
</evidence>
<evidence type="ECO:0000256" key="2">
    <source>
        <dbReference type="ARBA" id="ARBA00023125"/>
    </source>
</evidence>
<comment type="caution">
    <text evidence="5">The sequence shown here is derived from an EMBL/GenBank/DDBJ whole genome shotgun (WGS) entry which is preliminary data.</text>
</comment>
<accession>A0ABN1Q393</accession>
<evidence type="ECO:0000259" key="4">
    <source>
        <dbReference type="PROSITE" id="PS50949"/>
    </source>
</evidence>
<organism evidence="5 6">
    <name type="scientific">Actinocorallia libanotica</name>
    <dbReference type="NCBI Taxonomy" id="46162"/>
    <lineage>
        <taxon>Bacteria</taxon>
        <taxon>Bacillati</taxon>
        <taxon>Actinomycetota</taxon>
        <taxon>Actinomycetes</taxon>
        <taxon>Streptosporangiales</taxon>
        <taxon>Thermomonosporaceae</taxon>
        <taxon>Actinocorallia</taxon>
    </lineage>
</organism>
<dbReference type="Pfam" id="PF00392">
    <property type="entry name" value="GntR"/>
    <property type="match status" value="1"/>
</dbReference>
<dbReference type="Proteomes" id="UP001500665">
    <property type="component" value="Unassembled WGS sequence"/>
</dbReference>
<reference evidence="5 6" key="1">
    <citation type="journal article" date="2019" name="Int. J. Syst. Evol. Microbiol.">
        <title>The Global Catalogue of Microorganisms (GCM) 10K type strain sequencing project: providing services to taxonomists for standard genome sequencing and annotation.</title>
        <authorList>
            <consortium name="The Broad Institute Genomics Platform"/>
            <consortium name="The Broad Institute Genome Sequencing Center for Infectious Disease"/>
            <person name="Wu L."/>
            <person name="Ma J."/>
        </authorList>
    </citation>
    <scope>NUCLEOTIDE SEQUENCE [LARGE SCALE GENOMIC DNA]</scope>
    <source>
        <strain evidence="5 6">JCM 10696</strain>
    </source>
</reference>
<keyword evidence="3" id="KW-0804">Transcription</keyword>
<evidence type="ECO:0000313" key="5">
    <source>
        <dbReference type="EMBL" id="GAA0936832.1"/>
    </source>
</evidence>
<keyword evidence="2" id="KW-0238">DNA-binding</keyword>
<dbReference type="InterPro" id="IPR008920">
    <property type="entry name" value="TF_FadR/GntR_C"/>
</dbReference>
<dbReference type="InterPro" id="IPR011711">
    <property type="entry name" value="GntR_C"/>
</dbReference>
<sequence>MSRMDGPSALTPARKGRTLADTAASELHRMILSGELPAGSPLRLTDLAAQLEMSPMPVRDAMRRMEALGLVEIIPHKGARVRELTEDDLRDTYEVRVELESLATARAALHITPEALERAAEALERHQRLLEAGDVDSARKAHTDFHFGIYHASGSLWLPRAIEPVWQNSERYRFAVPDAERRRLSHLEHRAILDACAAHDPEAAAAALRAHLESTVDRIIAAMPTSQTR</sequence>
<keyword evidence="1" id="KW-0805">Transcription regulation</keyword>
<dbReference type="SUPFAM" id="SSF48008">
    <property type="entry name" value="GntR ligand-binding domain-like"/>
    <property type="match status" value="1"/>
</dbReference>
<keyword evidence="6" id="KW-1185">Reference proteome</keyword>
<feature type="domain" description="HTH gntR-type" evidence="4">
    <location>
        <begin position="17"/>
        <end position="84"/>
    </location>
</feature>
<dbReference type="InterPro" id="IPR036388">
    <property type="entry name" value="WH-like_DNA-bd_sf"/>
</dbReference>
<dbReference type="Gene3D" id="1.20.120.530">
    <property type="entry name" value="GntR ligand-binding domain-like"/>
    <property type="match status" value="1"/>
</dbReference>
<dbReference type="InterPro" id="IPR036390">
    <property type="entry name" value="WH_DNA-bd_sf"/>
</dbReference>
<dbReference type="SUPFAM" id="SSF46785">
    <property type="entry name" value="Winged helix' DNA-binding domain"/>
    <property type="match status" value="1"/>
</dbReference>
<dbReference type="Pfam" id="PF07729">
    <property type="entry name" value="FCD"/>
    <property type="match status" value="1"/>
</dbReference>
<proteinExistence type="predicted"/>
<evidence type="ECO:0000256" key="3">
    <source>
        <dbReference type="ARBA" id="ARBA00023163"/>
    </source>
</evidence>
<dbReference type="InterPro" id="IPR000524">
    <property type="entry name" value="Tscrpt_reg_HTH_GntR"/>
</dbReference>
<dbReference type="SMART" id="SM00345">
    <property type="entry name" value="HTH_GNTR"/>
    <property type="match status" value="1"/>
</dbReference>